<evidence type="ECO:0000313" key="1">
    <source>
        <dbReference type="EMBL" id="GAA0154427.1"/>
    </source>
</evidence>
<name>A0AAV3PU37_LITER</name>
<dbReference type="InterPro" id="IPR043502">
    <property type="entry name" value="DNA/RNA_pol_sf"/>
</dbReference>
<protein>
    <submittedName>
        <fullName evidence="1">Uncharacterized protein</fullName>
    </submittedName>
</protein>
<comment type="caution">
    <text evidence="1">The sequence shown here is derived from an EMBL/GenBank/DDBJ whole genome shotgun (WGS) entry which is preliminary data.</text>
</comment>
<reference evidence="1 2" key="1">
    <citation type="submission" date="2024-01" db="EMBL/GenBank/DDBJ databases">
        <title>The complete chloroplast genome sequence of Lithospermum erythrorhizon: insights into the phylogenetic relationship among Boraginaceae species and the maternal lineages of purple gromwells.</title>
        <authorList>
            <person name="Okada T."/>
            <person name="Watanabe K."/>
        </authorList>
    </citation>
    <scope>NUCLEOTIDE SEQUENCE [LARGE SCALE GENOMIC DNA]</scope>
</reference>
<gene>
    <name evidence="1" type="ORF">LIER_37878</name>
</gene>
<proteinExistence type="predicted"/>
<dbReference type="SUPFAM" id="SSF56672">
    <property type="entry name" value="DNA/RNA polymerases"/>
    <property type="match status" value="1"/>
</dbReference>
<dbReference type="AlphaFoldDB" id="A0AAV3PU37"/>
<dbReference type="InterPro" id="IPR043128">
    <property type="entry name" value="Rev_trsase/Diguanyl_cyclase"/>
</dbReference>
<organism evidence="1 2">
    <name type="scientific">Lithospermum erythrorhizon</name>
    <name type="common">Purple gromwell</name>
    <name type="synonym">Lithospermum officinale var. erythrorhizon</name>
    <dbReference type="NCBI Taxonomy" id="34254"/>
    <lineage>
        <taxon>Eukaryota</taxon>
        <taxon>Viridiplantae</taxon>
        <taxon>Streptophyta</taxon>
        <taxon>Embryophyta</taxon>
        <taxon>Tracheophyta</taxon>
        <taxon>Spermatophyta</taxon>
        <taxon>Magnoliopsida</taxon>
        <taxon>eudicotyledons</taxon>
        <taxon>Gunneridae</taxon>
        <taxon>Pentapetalae</taxon>
        <taxon>asterids</taxon>
        <taxon>lamiids</taxon>
        <taxon>Boraginales</taxon>
        <taxon>Boraginaceae</taxon>
        <taxon>Boraginoideae</taxon>
        <taxon>Lithospermeae</taxon>
        <taxon>Lithospermum</taxon>
    </lineage>
</organism>
<accession>A0AAV3PU37</accession>
<keyword evidence="2" id="KW-1185">Reference proteome</keyword>
<dbReference type="EMBL" id="BAABME010018612">
    <property type="protein sequence ID" value="GAA0154427.1"/>
    <property type="molecule type" value="Genomic_DNA"/>
</dbReference>
<dbReference type="Gene3D" id="3.30.70.270">
    <property type="match status" value="1"/>
</dbReference>
<sequence>MEPPNSYNEVQKLTGCLAALNRFIYKSGERNLPFFKNLGRMSMETFTWDEESNKAFVELKEYLVPNYSLDHNLASPYSYILLYRCSSKQRIDKRSGRGTKAHILCQSCDAGGGVKVPYN</sequence>
<dbReference type="Proteomes" id="UP001454036">
    <property type="component" value="Unassembled WGS sequence"/>
</dbReference>
<evidence type="ECO:0000313" key="2">
    <source>
        <dbReference type="Proteomes" id="UP001454036"/>
    </source>
</evidence>